<dbReference type="Pfam" id="PF02167">
    <property type="entry name" value="Cytochrom_C1"/>
    <property type="match status" value="2"/>
</dbReference>
<keyword evidence="10" id="KW-0732">Signal</keyword>
<dbReference type="Gene3D" id="1.10.760.10">
    <property type="entry name" value="Cytochrome c-like domain"/>
    <property type="match status" value="1"/>
</dbReference>
<dbReference type="PANTHER" id="PTHR10266:SF3">
    <property type="entry name" value="CYTOCHROME C1, HEME PROTEIN, MITOCHONDRIAL"/>
    <property type="match status" value="1"/>
</dbReference>
<evidence type="ECO:0000256" key="7">
    <source>
        <dbReference type="ARBA" id="ARBA00023136"/>
    </source>
</evidence>
<evidence type="ECO:0000313" key="13">
    <source>
        <dbReference type="Proteomes" id="UP000608345"/>
    </source>
</evidence>
<keyword evidence="7 9" id="KW-0472">Membrane</keyword>
<evidence type="ECO:0000256" key="9">
    <source>
        <dbReference type="SAM" id="Phobius"/>
    </source>
</evidence>
<keyword evidence="6 8" id="KW-0408">Iron</keyword>
<keyword evidence="13" id="KW-1185">Reference proteome</keyword>
<dbReference type="RefSeq" id="WP_189384360.1">
    <property type="nucleotide sequence ID" value="NZ_BAABFY010000055.1"/>
</dbReference>
<feature type="chain" id="PRO_5037180368" evidence="10">
    <location>
        <begin position="22"/>
        <end position="283"/>
    </location>
</feature>
<dbReference type="InterPro" id="IPR009056">
    <property type="entry name" value="Cyt_c-like_dom"/>
</dbReference>
<reference evidence="12" key="1">
    <citation type="journal article" date="2014" name="Int. J. Syst. Evol. Microbiol.">
        <title>Complete genome sequence of Corynebacterium casei LMG S-19264T (=DSM 44701T), isolated from a smear-ripened cheese.</title>
        <authorList>
            <consortium name="US DOE Joint Genome Institute (JGI-PGF)"/>
            <person name="Walter F."/>
            <person name="Albersmeier A."/>
            <person name="Kalinowski J."/>
            <person name="Ruckert C."/>
        </authorList>
    </citation>
    <scope>NUCLEOTIDE SEQUENCE</scope>
    <source>
        <strain evidence="12">KCTC 23732</strain>
    </source>
</reference>
<comment type="subcellular location">
    <subcellularLocation>
        <location evidence="1">Membrane</location>
    </subcellularLocation>
</comment>
<evidence type="ECO:0000256" key="8">
    <source>
        <dbReference type="PIRSR" id="PIRSR602326-1"/>
    </source>
</evidence>
<evidence type="ECO:0000256" key="2">
    <source>
        <dbReference type="ARBA" id="ARBA00022617"/>
    </source>
</evidence>
<dbReference type="InterPro" id="IPR036909">
    <property type="entry name" value="Cyt_c-like_dom_sf"/>
</dbReference>
<protein>
    <submittedName>
        <fullName evidence="12">Cytochrome c</fullName>
    </submittedName>
</protein>
<dbReference type="AlphaFoldDB" id="A0A918JIQ8"/>
<proteinExistence type="predicted"/>
<keyword evidence="2 8" id="KW-0349">Heme</keyword>
<evidence type="ECO:0000313" key="12">
    <source>
        <dbReference type="EMBL" id="GGW82190.1"/>
    </source>
</evidence>
<feature type="signal peptide" evidence="10">
    <location>
        <begin position="1"/>
        <end position="21"/>
    </location>
</feature>
<dbReference type="InterPro" id="IPR002326">
    <property type="entry name" value="Cyt_c1"/>
</dbReference>
<gene>
    <name evidence="12" type="primary">petC</name>
    <name evidence="12" type="ORF">GCM10011450_09980</name>
</gene>
<dbReference type="EMBL" id="BMYS01000005">
    <property type="protein sequence ID" value="GGW82190.1"/>
    <property type="molecule type" value="Genomic_DNA"/>
</dbReference>
<organism evidence="12 13">
    <name type="scientific">Advenella faeciporci</name>
    <dbReference type="NCBI Taxonomy" id="797535"/>
    <lineage>
        <taxon>Bacteria</taxon>
        <taxon>Pseudomonadati</taxon>
        <taxon>Pseudomonadota</taxon>
        <taxon>Betaproteobacteria</taxon>
        <taxon>Burkholderiales</taxon>
        <taxon>Alcaligenaceae</taxon>
    </lineage>
</organism>
<dbReference type="GO" id="GO:0016020">
    <property type="term" value="C:membrane"/>
    <property type="evidence" value="ECO:0007669"/>
    <property type="project" value="UniProtKB-SubCell"/>
</dbReference>
<dbReference type="PANTHER" id="PTHR10266">
    <property type="entry name" value="CYTOCHROME C1"/>
    <property type="match status" value="1"/>
</dbReference>
<accession>A0A918JIQ8</accession>
<dbReference type="GO" id="GO:0020037">
    <property type="term" value="F:heme binding"/>
    <property type="evidence" value="ECO:0007669"/>
    <property type="project" value="InterPro"/>
</dbReference>
<feature type="binding site" description="covalent" evidence="8">
    <location>
        <position position="55"/>
    </location>
    <ligand>
        <name>heme c</name>
        <dbReference type="ChEBI" id="CHEBI:61717"/>
    </ligand>
</feature>
<keyword evidence="5 9" id="KW-1133">Transmembrane helix</keyword>
<keyword evidence="3 9" id="KW-0812">Transmembrane</keyword>
<name>A0A918JIQ8_9BURK</name>
<feature type="binding site" description="covalent" evidence="8">
    <location>
        <position position="52"/>
    </location>
    <ligand>
        <name>heme c</name>
        <dbReference type="ChEBI" id="CHEBI:61717"/>
    </ligand>
</feature>
<dbReference type="Proteomes" id="UP000608345">
    <property type="component" value="Unassembled WGS sequence"/>
</dbReference>
<sequence length="283" mass="31664">MIKKLLGALVLMFAVSGPAMSAAAGYPWDRAPERITDLAALQNGAKLFVNYCLNCHSANAMRYNKLVDLGLTEKEIEENLLFTGNKVGDKMTVALNPKDAKLWLGVAPPDLSVMARAKAANLGQPGTDYIYTYLRTFYRDVTRPLGWNNLVFPNAAMPNVFWQQSGPSELTTVTVHPVEKDGQVQWFKTTTLVDADGFTSVVSDEPLADYKGQASVEQTLKYLDPAKQAEFDNNMADLAAFLGWMAEPDQQFRKQLGTWVLLFLALFFVIAWRLNKTYWKHVK</sequence>
<evidence type="ECO:0000256" key="4">
    <source>
        <dbReference type="ARBA" id="ARBA00022723"/>
    </source>
</evidence>
<feature type="domain" description="Cytochrome c" evidence="11">
    <location>
        <begin position="39"/>
        <end position="138"/>
    </location>
</feature>
<evidence type="ECO:0000256" key="10">
    <source>
        <dbReference type="SAM" id="SignalP"/>
    </source>
</evidence>
<evidence type="ECO:0000256" key="3">
    <source>
        <dbReference type="ARBA" id="ARBA00022692"/>
    </source>
</evidence>
<dbReference type="GO" id="GO:0046872">
    <property type="term" value="F:metal ion binding"/>
    <property type="evidence" value="ECO:0007669"/>
    <property type="project" value="UniProtKB-KW"/>
</dbReference>
<evidence type="ECO:0000256" key="1">
    <source>
        <dbReference type="ARBA" id="ARBA00004370"/>
    </source>
</evidence>
<comment type="caution">
    <text evidence="12">The sequence shown here is derived from an EMBL/GenBank/DDBJ whole genome shotgun (WGS) entry which is preliminary data.</text>
</comment>
<dbReference type="PROSITE" id="PS51007">
    <property type="entry name" value="CYTC"/>
    <property type="match status" value="1"/>
</dbReference>
<feature type="binding site" description="covalent" evidence="8">
    <location>
        <position position="56"/>
    </location>
    <ligand>
        <name>heme c</name>
        <dbReference type="ChEBI" id="CHEBI:61717"/>
    </ligand>
</feature>
<evidence type="ECO:0000256" key="5">
    <source>
        <dbReference type="ARBA" id="ARBA00022989"/>
    </source>
</evidence>
<comment type="cofactor">
    <cofactor evidence="8">
        <name>heme c</name>
        <dbReference type="ChEBI" id="CHEBI:61717"/>
    </cofactor>
    <text evidence="8">Binds 1 heme c group covalently per subunit.</text>
</comment>
<feature type="transmembrane region" description="Helical" evidence="9">
    <location>
        <begin position="256"/>
        <end position="274"/>
    </location>
</feature>
<evidence type="ECO:0000256" key="6">
    <source>
        <dbReference type="ARBA" id="ARBA00023004"/>
    </source>
</evidence>
<keyword evidence="4 8" id="KW-0479">Metal-binding</keyword>
<dbReference type="SUPFAM" id="SSF46626">
    <property type="entry name" value="Cytochrome c"/>
    <property type="match status" value="1"/>
</dbReference>
<dbReference type="GO" id="GO:0009055">
    <property type="term" value="F:electron transfer activity"/>
    <property type="evidence" value="ECO:0007669"/>
    <property type="project" value="InterPro"/>
</dbReference>
<evidence type="ECO:0000259" key="11">
    <source>
        <dbReference type="PROSITE" id="PS51007"/>
    </source>
</evidence>
<reference evidence="12" key="2">
    <citation type="submission" date="2020-09" db="EMBL/GenBank/DDBJ databases">
        <authorList>
            <person name="Sun Q."/>
            <person name="Kim S."/>
        </authorList>
    </citation>
    <scope>NUCLEOTIDE SEQUENCE</scope>
    <source>
        <strain evidence="12">KCTC 23732</strain>
    </source>
</reference>